<evidence type="ECO:0000313" key="2">
    <source>
        <dbReference type="Proteomes" id="UP000230843"/>
    </source>
</evidence>
<gene>
    <name evidence="1" type="ORF">CO137_00375</name>
</gene>
<proteinExistence type="predicted"/>
<sequence length="147" mass="17181">MTELNNHDIAVICACCSRREVNGKRQIEHFTKAYRLAKNFSPSKEVGALPIEEQVKELILKLAITIEPKANKTYFRHPKGEELSAEHSFEHICWMFSVMFKPQEIYWEFKNSLPFCDGNGRLAELVWRVAVKLETNNWPYNLPPKEK</sequence>
<reference evidence="2" key="1">
    <citation type="submission" date="2017-09" db="EMBL/GenBank/DDBJ databases">
        <title>Depth-based differentiation of microbial function through sediment-hosted aquifers and enrichment of novel symbionts in the deep terrestrial subsurface.</title>
        <authorList>
            <person name="Probst A.J."/>
            <person name="Ladd B."/>
            <person name="Jarett J.K."/>
            <person name="Geller-Mcgrath D.E."/>
            <person name="Sieber C.M.K."/>
            <person name="Emerson J.B."/>
            <person name="Anantharaman K."/>
            <person name="Thomas B.C."/>
            <person name="Malmstrom R."/>
            <person name="Stieglmeier M."/>
            <person name="Klingl A."/>
            <person name="Woyke T."/>
            <person name="Ryan C.M."/>
            <person name="Banfield J.F."/>
        </authorList>
    </citation>
    <scope>NUCLEOTIDE SEQUENCE [LARGE SCALE GENOMIC DNA]</scope>
</reference>
<evidence type="ECO:0008006" key="3">
    <source>
        <dbReference type="Google" id="ProtNLM"/>
    </source>
</evidence>
<accession>A0A2M7Z7R2</accession>
<comment type="caution">
    <text evidence="1">The sequence shown here is derived from an EMBL/GenBank/DDBJ whole genome shotgun (WGS) entry which is preliminary data.</text>
</comment>
<evidence type="ECO:0000313" key="1">
    <source>
        <dbReference type="EMBL" id="PJA90412.1"/>
    </source>
</evidence>
<dbReference type="Proteomes" id="UP000230843">
    <property type="component" value="Unassembled WGS sequence"/>
</dbReference>
<dbReference type="EMBL" id="PFVJ01000009">
    <property type="protein sequence ID" value="PJA90412.1"/>
    <property type="molecule type" value="Genomic_DNA"/>
</dbReference>
<dbReference type="AlphaFoldDB" id="A0A2M7Z7R2"/>
<organism evidence="1 2">
    <name type="scientific">Candidatus Magasanikbacteria bacterium CG_4_9_14_3_um_filter_32_9</name>
    <dbReference type="NCBI Taxonomy" id="1974644"/>
    <lineage>
        <taxon>Bacteria</taxon>
        <taxon>Candidatus Magasanikiibacteriota</taxon>
    </lineage>
</organism>
<name>A0A2M7Z7R2_9BACT</name>
<protein>
    <recommendedName>
        <fullName evidence="3">Fido domain-containing protein</fullName>
    </recommendedName>
</protein>